<dbReference type="EMBL" id="RRZR01000002">
    <property type="protein sequence ID" value="RRR48215.1"/>
    <property type="molecule type" value="Genomic_DNA"/>
</dbReference>
<keyword evidence="2" id="KW-1185">Reference proteome</keyword>
<comment type="caution">
    <text evidence="1">The sequence shown here is derived from an EMBL/GenBank/DDBJ whole genome shotgun (WGS) entry which is preliminary data.</text>
</comment>
<evidence type="ECO:0000313" key="2">
    <source>
        <dbReference type="Proteomes" id="UP000268891"/>
    </source>
</evidence>
<reference evidence="1" key="1">
    <citation type="submission" date="2018-11" db="EMBL/GenBank/DDBJ databases">
        <authorList>
            <person name="Sattar A."/>
            <person name="Zunita Z."/>
            <person name="Jalila A."/>
            <person name="Saleha A.A."/>
        </authorList>
    </citation>
    <scope>NUCLEOTIDE SEQUENCE</scope>
    <source>
        <strain evidence="1">F12-74</strain>
    </source>
</reference>
<evidence type="ECO:0000313" key="1">
    <source>
        <dbReference type="EMBL" id="RRR48215.1"/>
    </source>
</evidence>
<protein>
    <submittedName>
        <fullName evidence="1">Urease accessory protein UreF</fullName>
    </submittedName>
</protein>
<sequence>MPTTPAALLLLTDGRLPAGGYAHSGGVEASVQAGRVHDRASLENFLRGRAATSGAVAAAFAAAACSAATADNIPRLAGLEAELDARMPSPALRSVSRALGRQLQRAMRTIRPAPQLDALGRHPHQPIAMGVVAAVFDLDAREAATATLYDSVAGPAAAAVRLISLDPLEVHAVLADLLADLDALAATAAGHADTPAPDLPAHTAPLLDIAAEHHVRQEARLFAS</sequence>
<proteinExistence type="predicted"/>
<organism evidence="1 2">
    <name type="scientific">Mycolicibacter terrae</name>
    <dbReference type="NCBI Taxonomy" id="1788"/>
    <lineage>
        <taxon>Bacteria</taxon>
        <taxon>Bacillati</taxon>
        <taxon>Actinomycetota</taxon>
        <taxon>Actinomycetes</taxon>
        <taxon>Mycobacteriales</taxon>
        <taxon>Mycobacteriaceae</taxon>
        <taxon>Mycolicibacter</taxon>
    </lineage>
</organism>
<dbReference type="Proteomes" id="UP000268891">
    <property type="component" value="Unassembled WGS sequence"/>
</dbReference>
<name>A0ACD2ESW8_9MYCO</name>
<gene>
    <name evidence="1" type="ORF">EHH44_02340</name>
</gene>
<accession>A0ACD2ESW8</accession>